<dbReference type="Gene3D" id="3.30.1540.20">
    <property type="entry name" value="MutL, C-terminal domain, dimerisation subdomain"/>
    <property type="match status" value="1"/>
</dbReference>
<dbReference type="InterPro" id="IPR014790">
    <property type="entry name" value="MutL_C"/>
</dbReference>
<dbReference type="InterPro" id="IPR037198">
    <property type="entry name" value="MutL_C_sf"/>
</dbReference>
<evidence type="ECO:0000259" key="3">
    <source>
        <dbReference type="SMART" id="SM00853"/>
    </source>
</evidence>
<accession>A0AAV7E440</accession>
<gene>
    <name evidence="5" type="ORF">H6P81_018798</name>
</gene>
<dbReference type="SUPFAM" id="SSF55874">
    <property type="entry name" value="ATPase domain of HSP90 chaperone/DNA topoisomerase II/histidine kinase"/>
    <property type="match status" value="1"/>
</dbReference>
<proteinExistence type="inferred from homology"/>
<dbReference type="InterPro" id="IPR042121">
    <property type="entry name" value="MutL_C_regsub"/>
</dbReference>
<name>A0AAV7E440_ARIFI</name>
<dbReference type="InterPro" id="IPR014721">
    <property type="entry name" value="Ribsml_uS5_D2-typ_fold_subgr"/>
</dbReference>
<dbReference type="PANTHER" id="PTHR10073:SF47">
    <property type="entry name" value="DNA MISMATCH REPAIR PROTEIN MLH3"/>
    <property type="match status" value="1"/>
</dbReference>
<dbReference type="Gene3D" id="3.30.1370.100">
    <property type="entry name" value="MutL, C-terminal domain, regulatory subdomain"/>
    <property type="match status" value="1"/>
</dbReference>
<comment type="similarity">
    <text evidence="1">Belongs to the DNA mismatch repair MutL/HexB family.</text>
</comment>
<dbReference type="GO" id="GO:0006298">
    <property type="term" value="P:mismatch repair"/>
    <property type="evidence" value="ECO:0007669"/>
    <property type="project" value="InterPro"/>
</dbReference>
<dbReference type="InterPro" id="IPR002099">
    <property type="entry name" value="MutL/Mlh/PMS"/>
</dbReference>
<organism evidence="5 6">
    <name type="scientific">Aristolochia fimbriata</name>
    <name type="common">White veined hardy Dutchman's pipe vine</name>
    <dbReference type="NCBI Taxonomy" id="158543"/>
    <lineage>
        <taxon>Eukaryota</taxon>
        <taxon>Viridiplantae</taxon>
        <taxon>Streptophyta</taxon>
        <taxon>Embryophyta</taxon>
        <taxon>Tracheophyta</taxon>
        <taxon>Spermatophyta</taxon>
        <taxon>Magnoliopsida</taxon>
        <taxon>Magnoliidae</taxon>
        <taxon>Piperales</taxon>
        <taxon>Aristolochiaceae</taxon>
        <taxon>Aristolochia</taxon>
    </lineage>
</organism>
<dbReference type="SMART" id="SM00853">
    <property type="entry name" value="MutL_C"/>
    <property type="match status" value="1"/>
</dbReference>
<dbReference type="InterPro" id="IPR013507">
    <property type="entry name" value="DNA_mismatch_S5_2-like"/>
</dbReference>
<dbReference type="AlphaFoldDB" id="A0AAV7E440"/>
<dbReference type="Gene3D" id="3.30.230.10">
    <property type="match status" value="1"/>
</dbReference>
<evidence type="ECO:0008006" key="7">
    <source>
        <dbReference type="Google" id="ProtNLM"/>
    </source>
</evidence>
<keyword evidence="2" id="KW-0227">DNA damage</keyword>
<feature type="domain" description="DNA mismatch repair protein S5" evidence="4">
    <location>
        <begin position="214"/>
        <end position="350"/>
    </location>
</feature>
<dbReference type="SMART" id="SM01340">
    <property type="entry name" value="DNA_mis_repair"/>
    <property type="match status" value="1"/>
</dbReference>
<protein>
    <recommendedName>
        <fullName evidence="7">DNA mismatch repair protein MLH3</fullName>
    </recommendedName>
</protein>
<dbReference type="GO" id="GO:0005524">
    <property type="term" value="F:ATP binding"/>
    <property type="evidence" value="ECO:0007669"/>
    <property type="project" value="InterPro"/>
</dbReference>
<dbReference type="Proteomes" id="UP000825729">
    <property type="component" value="Unassembled WGS sequence"/>
</dbReference>
<dbReference type="FunFam" id="3.30.1370.100:FF:000007">
    <property type="entry name" value="MUTL protein homolog 3"/>
    <property type="match status" value="1"/>
</dbReference>
<dbReference type="InterPro" id="IPR020568">
    <property type="entry name" value="Ribosomal_Su5_D2-typ_SF"/>
</dbReference>
<dbReference type="Gene3D" id="3.30.565.10">
    <property type="entry name" value="Histidine kinase-like ATPase, C-terminal domain"/>
    <property type="match status" value="1"/>
</dbReference>
<keyword evidence="6" id="KW-1185">Reference proteome</keyword>
<dbReference type="InterPro" id="IPR038973">
    <property type="entry name" value="MutL/Mlh/Pms-like"/>
</dbReference>
<dbReference type="EMBL" id="JAINDJ010000007">
    <property type="protein sequence ID" value="KAG9442944.1"/>
    <property type="molecule type" value="Genomic_DNA"/>
</dbReference>
<dbReference type="SUPFAM" id="SSF118116">
    <property type="entry name" value="DNA mismatch repair protein MutL"/>
    <property type="match status" value="1"/>
</dbReference>
<dbReference type="GO" id="GO:0032300">
    <property type="term" value="C:mismatch repair complex"/>
    <property type="evidence" value="ECO:0007669"/>
    <property type="project" value="InterPro"/>
</dbReference>
<dbReference type="PANTHER" id="PTHR10073">
    <property type="entry name" value="DNA MISMATCH REPAIR PROTEIN MLH, PMS, MUTL"/>
    <property type="match status" value="1"/>
</dbReference>
<dbReference type="GO" id="GO:0016887">
    <property type="term" value="F:ATP hydrolysis activity"/>
    <property type="evidence" value="ECO:0007669"/>
    <property type="project" value="InterPro"/>
</dbReference>
<evidence type="ECO:0000256" key="2">
    <source>
        <dbReference type="ARBA" id="ARBA00022763"/>
    </source>
</evidence>
<dbReference type="Pfam" id="PF13589">
    <property type="entry name" value="HATPase_c_3"/>
    <property type="match status" value="1"/>
</dbReference>
<sequence length="1183" mass="133363">MKSIKHLPKSVHSSLRSSVVLFDLARVVEELILNSLHAGASKIHVFIGIEASYIKVEDDGCGISRDGLVLLGEKYATSKINSAVEEETCVESLVCRGETLRSLSDISLLEVVTKARGRPNGYRKVIKGCKCLFLGIDDHRKDVGTTVVVRDLFYNQPVRRKCMRSSPKKVLHSVRKCVLRTALVHPQVSLVATDIESESELIQTHSSLSPLPLVSTFFGSEVSRALHEIDFSEDALKLSGYLSGPANSFPTKAFQYVYINSRFVSNGPIHKLLNTMATYSICSSTSSKGGTEFQNAKRHKTQAYPAFILNLCCPQSCYELTCEPSKTIVEFKDWLPMLSFIEQAVRSLWRSTSGHFFLREPDVYEYNVRELWNKDPLDSDLAGCSENLKYGSKFICHHTCKSETLHTDSLENPVNFSSCQKDHFRTFTNSSVHELTPGLDAFRVTPDQTEGPLRNINFSNPKIDGFPIEDSFFSGLLEPQVAKAKENMSAMRKDHYKGKNSYSLGQSFATYDFKYKEILQIQKSNVSSNHISGEDLLIVSTPFNEGPEIQFGEFEDGTNWDADDYGVDLLNEDCSRHWLDYFDRKPKDVRLTSQIFSPMMRKCSTSSDIDVGYDFPRLEGADSVAHNHLPIQVAEKKPCVQTIRPSLHSSSPSFACLNLFRDEDLYETEGNMLSQKSFRHFMEGEERELFNCDFNEGKSIDCTNTQIDRKLFSPERMHEFSCSGAYPNVTISGEMRWCKRAADVRHDYSVRAYTEEPISGKVSLSRKVADGIHWLDNDDRAMNHSQCTVIKMAHDNLNDEKRMQIGYHLSPPKVRLRCSSAPPQYNGRKKFYSICSVTNHELRASSTFGEVQTDDLHVCLRDTGRFERSHCAQLAEAISGCMTDEVDNKEVSVSKWRNEEEQATVEHKLQSSTIHEGGVLDIATGLLHLSGGSLVPESITKDFLESPKVLQQVDKKFIPVISGGILAIIDQHAADERIRLEELREKVLSGEERKISYLNSEKELVLPDSTFQLLQTYSEQTESWGWIYKNHAQGSAFFAKNLNVLSRKPSVVTLVSVPCILGINLSGQDLIDFLEQLSETDGSSTIPPAVTRILNFKSCRGAIMFGDPLLHSECSLMVEELKKTSLCFQCAHGRPTTVPIVNLELLHKQLARLRSQCGKENNQWHGLQRHKPTFHRAKLRLET</sequence>
<evidence type="ECO:0000256" key="1">
    <source>
        <dbReference type="ARBA" id="ARBA00006082"/>
    </source>
</evidence>
<dbReference type="SUPFAM" id="SSF54211">
    <property type="entry name" value="Ribosomal protein S5 domain 2-like"/>
    <property type="match status" value="1"/>
</dbReference>
<feature type="domain" description="MutL C-terminal dimerisation" evidence="3">
    <location>
        <begin position="949"/>
        <end position="1109"/>
    </location>
</feature>
<dbReference type="Pfam" id="PF08676">
    <property type="entry name" value="MutL_C"/>
    <property type="match status" value="1"/>
</dbReference>
<evidence type="ECO:0000259" key="4">
    <source>
        <dbReference type="SMART" id="SM01340"/>
    </source>
</evidence>
<comment type="caution">
    <text evidence="5">The sequence shown here is derived from an EMBL/GenBank/DDBJ whole genome shotgun (WGS) entry which is preliminary data.</text>
</comment>
<dbReference type="GO" id="GO:0140664">
    <property type="term" value="F:ATP-dependent DNA damage sensor activity"/>
    <property type="evidence" value="ECO:0007669"/>
    <property type="project" value="InterPro"/>
</dbReference>
<evidence type="ECO:0000313" key="6">
    <source>
        <dbReference type="Proteomes" id="UP000825729"/>
    </source>
</evidence>
<reference evidence="5 6" key="1">
    <citation type="submission" date="2021-07" db="EMBL/GenBank/DDBJ databases">
        <title>The Aristolochia fimbriata genome: insights into angiosperm evolution, floral development and chemical biosynthesis.</title>
        <authorList>
            <person name="Jiao Y."/>
        </authorList>
    </citation>
    <scope>NUCLEOTIDE SEQUENCE [LARGE SCALE GENOMIC DNA]</scope>
    <source>
        <strain evidence="5">IBCAS-2021</strain>
        <tissue evidence="5">Leaf</tissue>
    </source>
</reference>
<dbReference type="GO" id="GO:0030983">
    <property type="term" value="F:mismatched DNA binding"/>
    <property type="evidence" value="ECO:0007669"/>
    <property type="project" value="InterPro"/>
</dbReference>
<dbReference type="NCBIfam" id="TIGR00585">
    <property type="entry name" value="mutl"/>
    <property type="match status" value="1"/>
</dbReference>
<evidence type="ECO:0000313" key="5">
    <source>
        <dbReference type="EMBL" id="KAG9442944.1"/>
    </source>
</evidence>
<dbReference type="CDD" id="cd00782">
    <property type="entry name" value="MutL_Trans"/>
    <property type="match status" value="1"/>
</dbReference>
<dbReference type="InterPro" id="IPR042120">
    <property type="entry name" value="MutL_C_dimsub"/>
</dbReference>
<dbReference type="Pfam" id="PF01119">
    <property type="entry name" value="DNA_mis_repair"/>
    <property type="match status" value="1"/>
</dbReference>
<dbReference type="InterPro" id="IPR036890">
    <property type="entry name" value="HATPase_C_sf"/>
</dbReference>